<dbReference type="EMBL" id="GBXM01060097">
    <property type="protein sequence ID" value="JAH48480.1"/>
    <property type="molecule type" value="Transcribed_RNA"/>
</dbReference>
<reference evidence="1" key="1">
    <citation type="submission" date="2014-11" db="EMBL/GenBank/DDBJ databases">
        <authorList>
            <person name="Amaro Gonzalez C."/>
        </authorList>
    </citation>
    <scope>NUCLEOTIDE SEQUENCE</scope>
</reference>
<dbReference type="AlphaFoldDB" id="A0A0E9T6C0"/>
<accession>A0A0E9T6C0</accession>
<evidence type="ECO:0000313" key="1">
    <source>
        <dbReference type="EMBL" id="JAH48480.1"/>
    </source>
</evidence>
<protein>
    <submittedName>
        <fullName evidence="1">Uncharacterized protein</fullName>
    </submittedName>
</protein>
<sequence length="24" mass="2719">MAGWWSQVVAQRRNEGKGFEVLAV</sequence>
<organism evidence="1">
    <name type="scientific">Anguilla anguilla</name>
    <name type="common">European freshwater eel</name>
    <name type="synonym">Muraena anguilla</name>
    <dbReference type="NCBI Taxonomy" id="7936"/>
    <lineage>
        <taxon>Eukaryota</taxon>
        <taxon>Metazoa</taxon>
        <taxon>Chordata</taxon>
        <taxon>Craniata</taxon>
        <taxon>Vertebrata</taxon>
        <taxon>Euteleostomi</taxon>
        <taxon>Actinopterygii</taxon>
        <taxon>Neopterygii</taxon>
        <taxon>Teleostei</taxon>
        <taxon>Anguilliformes</taxon>
        <taxon>Anguillidae</taxon>
        <taxon>Anguilla</taxon>
    </lineage>
</organism>
<reference evidence="1" key="2">
    <citation type="journal article" date="2015" name="Fish Shellfish Immunol.">
        <title>Early steps in the European eel (Anguilla anguilla)-Vibrio vulnificus interaction in the gills: Role of the RtxA13 toxin.</title>
        <authorList>
            <person name="Callol A."/>
            <person name="Pajuelo D."/>
            <person name="Ebbesson L."/>
            <person name="Teles M."/>
            <person name="MacKenzie S."/>
            <person name="Amaro C."/>
        </authorList>
    </citation>
    <scope>NUCLEOTIDE SEQUENCE</scope>
</reference>
<proteinExistence type="predicted"/>
<name>A0A0E9T6C0_ANGAN</name>